<keyword evidence="3 8" id="KW-0548">Nucleotidyltransferase</keyword>
<feature type="binding site" evidence="8">
    <location>
        <position position="183"/>
    </location>
    <ligand>
        <name>ATP</name>
        <dbReference type="ChEBI" id="CHEBI:30616"/>
    </ligand>
</feature>
<dbReference type="EC" id="2.7.7.-" evidence="8"/>
<comment type="similarity">
    <text evidence="1 8">Belongs to the SELO family.</text>
</comment>
<feature type="binding site" evidence="8">
    <location>
        <position position="92"/>
    </location>
    <ligand>
        <name>ATP</name>
        <dbReference type="ChEBI" id="CHEBI:30616"/>
    </ligand>
</feature>
<accession>A0ABV3TU08</accession>
<keyword evidence="6 8" id="KW-0067">ATP-binding</keyword>
<comment type="catalytic activity">
    <reaction evidence="8">
        <text>L-histidyl-[protein] + UTP = N(tele)-(5'-uridylyl)-L-histidyl-[protein] + diphosphate</text>
        <dbReference type="Rhea" id="RHEA:83891"/>
        <dbReference type="Rhea" id="RHEA-COMP:9745"/>
        <dbReference type="Rhea" id="RHEA-COMP:20239"/>
        <dbReference type="ChEBI" id="CHEBI:29979"/>
        <dbReference type="ChEBI" id="CHEBI:33019"/>
        <dbReference type="ChEBI" id="CHEBI:46398"/>
        <dbReference type="ChEBI" id="CHEBI:233474"/>
    </reaction>
</comment>
<dbReference type="PANTHER" id="PTHR32057">
    <property type="entry name" value="PROTEIN ADENYLYLTRANSFERASE SELO, MITOCHONDRIAL"/>
    <property type="match status" value="1"/>
</dbReference>
<evidence type="ECO:0000256" key="5">
    <source>
        <dbReference type="ARBA" id="ARBA00022741"/>
    </source>
</evidence>
<evidence type="ECO:0000256" key="7">
    <source>
        <dbReference type="ARBA" id="ARBA00022842"/>
    </source>
</evidence>
<evidence type="ECO:0000256" key="4">
    <source>
        <dbReference type="ARBA" id="ARBA00022723"/>
    </source>
</evidence>
<evidence type="ECO:0000256" key="1">
    <source>
        <dbReference type="ARBA" id="ARBA00009747"/>
    </source>
</evidence>
<evidence type="ECO:0000256" key="6">
    <source>
        <dbReference type="ARBA" id="ARBA00022840"/>
    </source>
</evidence>
<comment type="function">
    <text evidence="8">Nucleotidyltransferase involved in the post-translational modification of proteins. It can catalyze the addition of adenosine monophosphate (AMP) or uridine monophosphate (UMP) to a protein, resulting in modifications known as AMPylation and UMPylation.</text>
</comment>
<comment type="catalytic activity">
    <reaction evidence="8">
        <text>L-seryl-[protein] + UTP = O-(5'-uridylyl)-L-seryl-[protein] + diphosphate</text>
        <dbReference type="Rhea" id="RHEA:64604"/>
        <dbReference type="Rhea" id="RHEA-COMP:9863"/>
        <dbReference type="Rhea" id="RHEA-COMP:16635"/>
        <dbReference type="ChEBI" id="CHEBI:29999"/>
        <dbReference type="ChEBI" id="CHEBI:33019"/>
        <dbReference type="ChEBI" id="CHEBI:46398"/>
        <dbReference type="ChEBI" id="CHEBI:156051"/>
    </reaction>
</comment>
<evidence type="ECO:0000256" key="8">
    <source>
        <dbReference type="HAMAP-Rule" id="MF_00692"/>
    </source>
</evidence>
<dbReference type="NCBIfam" id="NF000658">
    <property type="entry name" value="PRK00029.1"/>
    <property type="match status" value="1"/>
</dbReference>
<feature type="binding site" evidence="8">
    <location>
        <position position="262"/>
    </location>
    <ligand>
        <name>Mg(2+)</name>
        <dbReference type="ChEBI" id="CHEBI:18420"/>
    </ligand>
</feature>
<keyword evidence="8" id="KW-0464">Manganese</keyword>
<comment type="catalytic activity">
    <reaction evidence="8">
        <text>L-tyrosyl-[protein] + ATP = O-(5'-adenylyl)-L-tyrosyl-[protein] + diphosphate</text>
        <dbReference type="Rhea" id="RHEA:54288"/>
        <dbReference type="Rhea" id="RHEA-COMP:10136"/>
        <dbReference type="Rhea" id="RHEA-COMP:13846"/>
        <dbReference type="ChEBI" id="CHEBI:30616"/>
        <dbReference type="ChEBI" id="CHEBI:33019"/>
        <dbReference type="ChEBI" id="CHEBI:46858"/>
        <dbReference type="ChEBI" id="CHEBI:83624"/>
        <dbReference type="EC" id="2.7.7.108"/>
    </reaction>
</comment>
<dbReference type="HAMAP" id="MF_00692">
    <property type="entry name" value="SelO"/>
    <property type="match status" value="1"/>
</dbReference>
<feature type="binding site" evidence="8">
    <location>
        <position position="113"/>
    </location>
    <ligand>
        <name>ATP</name>
        <dbReference type="ChEBI" id="CHEBI:30616"/>
    </ligand>
</feature>
<dbReference type="Proteomes" id="UP001557484">
    <property type="component" value="Unassembled WGS sequence"/>
</dbReference>
<feature type="binding site" evidence="8">
    <location>
        <position position="176"/>
    </location>
    <ligand>
        <name>ATP</name>
        <dbReference type="ChEBI" id="CHEBI:30616"/>
    </ligand>
</feature>
<feature type="binding site" evidence="8">
    <location>
        <position position="93"/>
    </location>
    <ligand>
        <name>ATP</name>
        <dbReference type="ChEBI" id="CHEBI:30616"/>
    </ligand>
</feature>
<evidence type="ECO:0000256" key="2">
    <source>
        <dbReference type="ARBA" id="ARBA00022679"/>
    </source>
</evidence>
<dbReference type="Pfam" id="PF02696">
    <property type="entry name" value="SelO"/>
    <property type="match status" value="1"/>
</dbReference>
<proteinExistence type="inferred from homology"/>
<gene>
    <name evidence="8" type="primary">ydiU</name>
    <name evidence="8" type="synonym">selO</name>
    <name evidence="9" type="ORF">AB4875_06285</name>
</gene>
<dbReference type="EMBL" id="JBFRYB010000001">
    <property type="protein sequence ID" value="MEX1665088.1"/>
    <property type="molecule type" value="Genomic_DNA"/>
</dbReference>
<comment type="caution">
    <text evidence="9">The sequence shown here is derived from an EMBL/GenBank/DDBJ whole genome shotgun (WGS) entry which is preliminary data.</text>
</comment>
<reference evidence="9 10" key="1">
    <citation type="journal article" date="2011" name="Int. J. Syst. Evol. Microbiol.">
        <title>Zhongshania antarctica gen. nov., sp. nov. and Zhongshania guokunii sp. nov., gammaproteobacteria respectively isolated from coastal attached (fast) ice and surface seawater of the Antarctic.</title>
        <authorList>
            <person name="Li H.J."/>
            <person name="Zhang X.Y."/>
            <person name="Chen C.X."/>
            <person name="Zhang Y.J."/>
            <person name="Gao Z.M."/>
            <person name="Yu Y."/>
            <person name="Chen X.L."/>
            <person name="Chen B."/>
            <person name="Zhang Y.Z."/>
        </authorList>
    </citation>
    <scope>NUCLEOTIDE SEQUENCE [LARGE SCALE GENOMIC DNA]</scope>
    <source>
        <strain evidence="9 10">R06B22</strain>
    </source>
</reference>
<feature type="binding site" evidence="8">
    <location>
        <position position="125"/>
    </location>
    <ligand>
        <name>ATP</name>
        <dbReference type="ChEBI" id="CHEBI:30616"/>
    </ligand>
</feature>
<evidence type="ECO:0000313" key="9">
    <source>
        <dbReference type="EMBL" id="MEX1665088.1"/>
    </source>
</evidence>
<name>A0ABV3TU08_9GAMM</name>
<comment type="catalytic activity">
    <reaction evidence="8">
        <text>L-tyrosyl-[protein] + UTP = O-(5'-uridylyl)-L-tyrosyl-[protein] + diphosphate</text>
        <dbReference type="Rhea" id="RHEA:83887"/>
        <dbReference type="Rhea" id="RHEA-COMP:10136"/>
        <dbReference type="Rhea" id="RHEA-COMP:20238"/>
        <dbReference type="ChEBI" id="CHEBI:33019"/>
        <dbReference type="ChEBI" id="CHEBI:46398"/>
        <dbReference type="ChEBI" id="CHEBI:46858"/>
        <dbReference type="ChEBI" id="CHEBI:90602"/>
    </reaction>
</comment>
<dbReference type="EC" id="2.7.7.108" evidence="8"/>
<keyword evidence="10" id="KW-1185">Reference proteome</keyword>
<feature type="binding site" evidence="8">
    <location>
        <position position="126"/>
    </location>
    <ligand>
        <name>ATP</name>
        <dbReference type="ChEBI" id="CHEBI:30616"/>
    </ligand>
</feature>
<feature type="binding site" evidence="8">
    <location>
        <position position="253"/>
    </location>
    <ligand>
        <name>Mg(2+)</name>
        <dbReference type="ChEBI" id="CHEBI:18420"/>
    </ligand>
</feature>
<sequence>MTSTNSPVFDNSYVKQGEQFYTAQAPSSVPAPNVIRINVHLASELGIDPQWLASPEGIASMAGNHIPAGAEPIATVYAGHQFGGWNPQLGDGRAVLLGELLADSGIRYDWQLKGSGRTPYSRGGDGKSPLGPVLREYILCEAMAALNVPTTRALGAVTSGELVFRDQALPGAVFSRVAQSHIRVGTMQYFAARQDTAALQSLSDYLINRHFPEAAQASNPILAMLNKIIQRQATLIAQWQSIGFIHGVMNTDNMLLCGETVDYGPCAFMDNYDPATVFSSIDQKGRYAYGNQPGIAHWNLAQLAQALIPILDNSLDNNESTQEERAIAIAQEALNTFPDLFLSAYQNIIKDKLGIATFTEQDDDLYQNLLKLMEQEKADFTLCFRRLAELADEAACVNSSIRELFDFNDTFTTWLHEWRQRLNSDSQSPAQRQAKMFKANPVFIPRNHLVQEAIAAAESNGDFSYFNQLVDVLENPHTFDPENQRYAMPAKPNERVLNTFCGT</sequence>
<feature type="active site" description="Proton acceptor" evidence="8">
    <location>
        <position position="252"/>
    </location>
</feature>
<keyword evidence="4 8" id="KW-0479">Metal-binding</keyword>
<dbReference type="RefSeq" id="WP_368375198.1">
    <property type="nucleotide sequence ID" value="NZ_JBFRYB010000001.1"/>
</dbReference>
<feature type="binding site" evidence="8">
    <location>
        <position position="90"/>
    </location>
    <ligand>
        <name>ATP</name>
        <dbReference type="ChEBI" id="CHEBI:30616"/>
    </ligand>
</feature>
<feature type="binding site" evidence="8">
    <location>
        <position position="262"/>
    </location>
    <ligand>
        <name>ATP</name>
        <dbReference type="ChEBI" id="CHEBI:30616"/>
    </ligand>
</feature>
<organism evidence="9 10">
    <name type="scientific">Zhongshania arctica</name>
    <dbReference type="NCBI Taxonomy" id="3238302"/>
    <lineage>
        <taxon>Bacteria</taxon>
        <taxon>Pseudomonadati</taxon>
        <taxon>Pseudomonadota</taxon>
        <taxon>Gammaproteobacteria</taxon>
        <taxon>Cellvibrionales</taxon>
        <taxon>Spongiibacteraceae</taxon>
        <taxon>Zhongshania</taxon>
    </lineage>
</organism>
<evidence type="ECO:0000256" key="3">
    <source>
        <dbReference type="ARBA" id="ARBA00022695"/>
    </source>
</evidence>
<comment type="cofactor">
    <cofactor evidence="8">
        <name>Mg(2+)</name>
        <dbReference type="ChEBI" id="CHEBI:18420"/>
    </cofactor>
    <cofactor evidence="8">
        <name>Mn(2+)</name>
        <dbReference type="ChEBI" id="CHEBI:29035"/>
    </cofactor>
</comment>
<keyword evidence="2 8" id="KW-0808">Transferase</keyword>
<comment type="catalytic activity">
    <reaction evidence="8">
        <text>L-seryl-[protein] + ATP = 3-O-(5'-adenylyl)-L-seryl-[protein] + diphosphate</text>
        <dbReference type="Rhea" id="RHEA:58120"/>
        <dbReference type="Rhea" id="RHEA-COMP:9863"/>
        <dbReference type="Rhea" id="RHEA-COMP:15073"/>
        <dbReference type="ChEBI" id="CHEBI:29999"/>
        <dbReference type="ChEBI" id="CHEBI:30616"/>
        <dbReference type="ChEBI" id="CHEBI:33019"/>
        <dbReference type="ChEBI" id="CHEBI:142516"/>
        <dbReference type="EC" id="2.7.7.108"/>
    </reaction>
</comment>
<dbReference type="PANTHER" id="PTHR32057:SF14">
    <property type="entry name" value="PROTEIN ADENYLYLTRANSFERASE SELO, MITOCHONDRIAL"/>
    <property type="match status" value="1"/>
</dbReference>
<dbReference type="InterPro" id="IPR003846">
    <property type="entry name" value="SelO"/>
</dbReference>
<evidence type="ECO:0000313" key="10">
    <source>
        <dbReference type="Proteomes" id="UP001557484"/>
    </source>
</evidence>
<keyword evidence="5 8" id="KW-0547">Nucleotide-binding</keyword>
<keyword evidence="7 8" id="KW-0460">Magnesium</keyword>
<protein>
    <recommendedName>
        <fullName evidence="8">Protein nucleotidyltransferase YdiU</fullName>
        <ecNumber evidence="8">2.7.7.-</ecNumber>
    </recommendedName>
    <alternativeName>
        <fullName evidence="8">Protein adenylyltransferase YdiU</fullName>
        <ecNumber evidence="8">2.7.7.108</ecNumber>
    </alternativeName>
    <alternativeName>
        <fullName evidence="8">Protein uridylyltransferase YdiU</fullName>
        <ecNumber evidence="8">2.7.7.-</ecNumber>
    </alternativeName>
</protein>
<comment type="catalytic activity">
    <reaction evidence="8">
        <text>L-threonyl-[protein] + ATP = 3-O-(5'-adenylyl)-L-threonyl-[protein] + diphosphate</text>
        <dbReference type="Rhea" id="RHEA:54292"/>
        <dbReference type="Rhea" id="RHEA-COMP:11060"/>
        <dbReference type="Rhea" id="RHEA-COMP:13847"/>
        <dbReference type="ChEBI" id="CHEBI:30013"/>
        <dbReference type="ChEBI" id="CHEBI:30616"/>
        <dbReference type="ChEBI" id="CHEBI:33019"/>
        <dbReference type="ChEBI" id="CHEBI:138113"/>
        <dbReference type="EC" id="2.7.7.108"/>
    </reaction>
</comment>